<accession>A0A835ZBU8</accession>
<dbReference type="Proteomes" id="UP000664859">
    <property type="component" value="Unassembled WGS sequence"/>
</dbReference>
<feature type="compositionally biased region" description="Gly residues" evidence="1">
    <location>
        <begin position="239"/>
        <end position="253"/>
    </location>
</feature>
<dbReference type="GO" id="GO:0005737">
    <property type="term" value="C:cytoplasm"/>
    <property type="evidence" value="ECO:0007669"/>
    <property type="project" value="TreeGrafter"/>
</dbReference>
<dbReference type="EMBL" id="JAFCMP010000037">
    <property type="protein sequence ID" value="KAG5190186.1"/>
    <property type="molecule type" value="Genomic_DNA"/>
</dbReference>
<feature type="compositionally biased region" description="Low complexity" evidence="1">
    <location>
        <begin position="224"/>
        <end position="238"/>
    </location>
</feature>
<feature type="region of interest" description="Disordered" evidence="1">
    <location>
        <begin position="224"/>
        <end position="253"/>
    </location>
</feature>
<protein>
    <submittedName>
        <fullName evidence="2">Uncharacterized protein</fullName>
    </submittedName>
</protein>
<dbReference type="PANTHER" id="PTHR13268">
    <property type="entry name" value="BREAST CARCINOMA AMPLIFIED SEQUENCE 3"/>
    <property type="match status" value="1"/>
</dbReference>
<dbReference type="GO" id="GO:0006914">
    <property type="term" value="P:autophagy"/>
    <property type="evidence" value="ECO:0007669"/>
    <property type="project" value="InterPro"/>
</dbReference>
<evidence type="ECO:0000256" key="1">
    <source>
        <dbReference type="SAM" id="MobiDB-lite"/>
    </source>
</evidence>
<gene>
    <name evidence="2" type="ORF">JKP88DRAFT_175905</name>
</gene>
<feature type="region of interest" description="Disordered" evidence="1">
    <location>
        <begin position="318"/>
        <end position="354"/>
    </location>
</feature>
<reference evidence="2" key="1">
    <citation type="submission" date="2021-02" db="EMBL/GenBank/DDBJ databases">
        <title>First Annotated Genome of the Yellow-green Alga Tribonema minus.</title>
        <authorList>
            <person name="Mahan K.M."/>
        </authorList>
    </citation>
    <scope>NUCLEOTIDE SEQUENCE</scope>
    <source>
        <strain evidence="2">UTEX B ZZ1240</strain>
    </source>
</reference>
<keyword evidence="3" id="KW-1185">Reference proteome</keyword>
<dbReference type="InterPro" id="IPR045142">
    <property type="entry name" value="BCAS3-like"/>
</dbReference>
<dbReference type="PANTHER" id="PTHR13268:SF0">
    <property type="entry name" value="BCAS3 MICROTUBULE ASSOCIATED CELL MIGRATION FACTOR"/>
    <property type="match status" value="1"/>
</dbReference>
<dbReference type="GO" id="GO:0042594">
    <property type="term" value="P:response to starvation"/>
    <property type="evidence" value="ECO:0007669"/>
    <property type="project" value="TreeGrafter"/>
</dbReference>
<proteinExistence type="predicted"/>
<evidence type="ECO:0000313" key="3">
    <source>
        <dbReference type="Proteomes" id="UP000664859"/>
    </source>
</evidence>
<comment type="caution">
    <text evidence="2">The sequence shown here is derived from an EMBL/GenBank/DDBJ whole genome shotgun (WGS) entry which is preliminary data.</text>
</comment>
<sequence length="423" mass="41390">MSRLLTQDLHRRASDETLDDRTAPRAAGGTGPSSEPVLWLDTCRVFTSCGHELVLVVQGFSSGFQIWDLTSTVAREIASSRTGDAVRCASLIGPWTAACGPGPCAGTGAAGSAGAGGGGKRARLAVTSSARVDAPPQDVRVFDLDAHRYTHVIACGAEVHGTAGGAAVLAIALAHEVRVHAAASLRELFRVRCCPQPLRGAAVLALGARWLAVQAEQAPTADAGAAASSLPHEAAADAGGSGGGGSSGGSGAGGSMTELAQGLMVGLYRLRGVGSSGLGLASEALSVSLKKAAAATGAAAAADSLGSSPFRAAATESLSSHDSAWNGSDGGGGGGGSAGMRASPEKGAGCGGSGGAGGSAHAAAGAVAVVDTCEGRAVAHFWGHREPLAALAFSTGGRLLASAPASGQTLVRVRERGCAARCV</sequence>
<feature type="compositionally biased region" description="Basic and acidic residues" evidence="1">
    <location>
        <begin position="13"/>
        <end position="23"/>
    </location>
</feature>
<organism evidence="2 3">
    <name type="scientific">Tribonema minus</name>
    <dbReference type="NCBI Taxonomy" id="303371"/>
    <lineage>
        <taxon>Eukaryota</taxon>
        <taxon>Sar</taxon>
        <taxon>Stramenopiles</taxon>
        <taxon>Ochrophyta</taxon>
        <taxon>PX clade</taxon>
        <taxon>Xanthophyceae</taxon>
        <taxon>Tribonematales</taxon>
        <taxon>Tribonemataceae</taxon>
        <taxon>Tribonema</taxon>
    </lineage>
</organism>
<feature type="region of interest" description="Disordered" evidence="1">
    <location>
        <begin position="13"/>
        <end position="33"/>
    </location>
</feature>
<feature type="compositionally biased region" description="Gly residues" evidence="1">
    <location>
        <begin position="328"/>
        <end position="338"/>
    </location>
</feature>
<dbReference type="AlphaFoldDB" id="A0A835ZBU8"/>
<evidence type="ECO:0000313" key="2">
    <source>
        <dbReference type="EMBL" id="KAG5190186.1"/>
    </source>
</evidence>
<name>A0A835ZBU8_9STRA</name>